<evidence type="ECO:0000313" key="2">
    <source>
        <dbReference type="Proteomes" id="UP001063368"/>
    </source>
</evidence>
<sequence length="410" mass="43602">MPIETSSLRGWCSPDAVESAAPAVKRGGDAYLQSVERAGDTWKQLGSHYAGDGSAEMISSYRNVLPNAGMLADTAQAVSTALTEFADGIRFLHIRRTALLERVEAANLRAAQEQESVCRAEPAYTPRPAATADLLLPAEVAGLAAQYRALEEQTSEKLRSAFRGDGWFLDAATSIPATVLYGAAGTCINATQVRQAALRDTRPGLLFRPYQTAVQRMRMARGRWKTELRPTAVFSFDLRPKVSRDFYNHSSWYRNRVRANPSNWVLPDRLKDLGSAAKGLKIGGSGVLTAVTAGFTVADERKDAYNELLQANPGWSKEELDRRANIEGGIKGGTKAGIDLGAAGAGALIGTAIGGPAGTLVGAGIGIGISVVTSIEFDFLGGRTLKDVAADGVWDAVNSLATGWNKLFGG</sequence>
<gene>
    <name evidence="1" type="ORF">N9A08_11995</name>
</gene>
<organism evidence="1 2">
    <name type="scientific">Arthrobacter koreensis</name>
    <dbReference type="NCBI Taxonomy" id="199136"/>
    <lineage>
        <taxon>Bacteria</taxon>
        <taxon>Bacillati</taxon>
        <taxon>Actinomycetota</taxon>
        <taxon>Actinomycetes</taxon>
        <taxon>Micrococcales</taxon>
        <taxon>Micrococcaceae</taxon>
        <taxon>Arthrobacter</taxon>
    </lineage>
</organism>
<evidence type="ECO:0000313" key="1">
    <source>
        <dbReference type="EMBL" id="UYB35348.1"/>
    </source>
</evidence>
<dbReference type="Proteomes" id="UP001063368">
    <property type="component" value="Chromosome"/>
</dbReference>
<protein>
    <recommendedName>
        <fullName evidence="3">LXG domain of WXG superfamily protein</fullName>
    </recommendedName>
</protein>
<name>A0ABY6FQ63_9MICC</name>
<reference evidence="1" key="1">
    <citation type="submission" date="2022-09" db="EMBL/GenBank/DDBJ databases">
        <authorList>
            <person name="Li D."/>
            <person name="Cheng J."/>
            <person name="Li Y."/>
        </authorList>
    </citation>
    <scope>NUCLEOTIDE SEQUENCE</scope>
    <source>
        <strain evidence="1">DL</strain>
    </source>
</reference>
<keyword evidence="2" id="KW-1185">Reference proteome</keyword>
<proteinExistence type="predicted"/>
<accession>A0ABY6FQ63</accession>
<evidence type="ECO:0008006" key="3">
    <source>
        <dbReference type="Google" id="ProtNLM"/>
    </source>
</evidence>
<dbReference type="EMBL" id="CP106856">
    <property type="protein sequence ID" value="UYB35348.1"/>
    <property type="molecule type" value="Genomic_DNA"/>
</dbReference>
<dbReference type="RefSeq" id="WP_263127373.1">
    <property type="nucleotide sequence ID" value="NZ_CP106856.1"/>
</dbReference>